<evidence type="ECO:0000313" key="2">
    <source>
        <dbReference type="Proteomes" id="UP000291343"/>
    </source>
</evidence>
<dbReference type="AlphaFoldDB" id="A0A482XQY1"/>
<comment type="caution">
    <text evidence="1">The sequence shown here is derived from an EMBL/GenBank/DDBJ whole genome shotgun (WGS) entry which is preliminary data.</text>
</comment>
<keyword evidence="2" id="KW-1185">Reference proteome</keyword>
<dbReference type="OrthoDB" id="6648556at2759"/>
<dbReference type="Proteomes" id="UP000291343">
    <property type="component" value="Unassembled WGS sequence"/>
</dbReference>
<gene>
    <name evidence="1" type="ORF">LSTR_LSTR006163</name>
</gene>
<protein>
    <submittedName>
        <fullName evidence="1">Uncharacterized protein</fullName>
    </submittedName>
</protein>
<name>A0A482XQY1_LAOST</name>
<evidence type="ECO:0000313" key="1">
    <source>
        <dbReference type="EMBL" id="RZF48196.1"/>
    </source>
</evidence>
<reference evidence="1 2" key="1">
    <citation type="journal article" date="2017" name="Gigascience">
        <title>Genome sequence of the small brown planthopper, Laodelphax striatellus.</title>
        <authorList>
            <person name="Zhu J."/>
            <person name="Jiang F."/>
            <person name="Wang X."/>
            <person name="Yang P."/>
            <person name="Bao Y."/>
            <person name="Zhao W."/>
            <person name="Wang W."/>
            <person name="Lu H."/>
            <person name="Wang Q."/>
            <person name="Cui N."/>
            <person name="Li J."/>
            <person name="Chen X."/>
            <person name="Luo L."/>
            <person name="Yu J."/>
            <person name="Kang L."/>
            <person name="Cui F."/>
        </authorList>
    </citation>
    <scope>NUCLEOTIDE SEQUENCE [LARGE SCALE GENOMIC DNA]</scope>
    <source>
        <strain evidence="1">Lst14</strain>
    </source>
</reference>
<dbReference type="InParanoid" id="A0A482XQY1"/>
<organism evidence="1 2">
    <name type="scientific">Laodelphax striatellus</name>
    <name type="common">Small brown planthopper</name>
    <name type="synonym">Delphax striatella</name>
    <dbReference type="NCBI Taxonomy" id="195883"/>
    <lineage>
        <taxon>Eukaryota</taxon>
        <taxon>Metazoa</taxon>
        <taxon>Ecdysozoa</taxon>
        <taxon>Arthropoda</taxon>
        <taxon>Hexapoda</taxon>
        <taxon>Insecta</taxon>
        <taxon>Pterygota</taxon>
        <taxon>Neoptera</taxon>
        <taxon>Paraneoptera</taxon>
        <taxon>Hemiptera</taxon>
        <taxon>Auchenorrhyncha</taxon>
        <taxon>Fulgoroidea</taxon>
        <taxon>Delphacidae</taxon>
        <taxon>Criomorphinae</taxon>
        <taxon>Laodelphax</taxon>
    </lineage>
</organism>
<accession>A0A482XQY1</accession>
<dbReference type="EMBL" id="QKKF02002619">
    <property type="protein sequence ID" value="RZF48196.1"/>
    <property type="molecule type" value="Genomic_DNA"/>
</dbReference>
<sequence length="209" mass="23738">MERLPDRDISAVLEELWAKVQYISTFFLCSSDEDDIFDFYDSDADPVYQPNLEEETSESDEETHESIIQFVADEENGTIQDPAGGDTVVLHSLWGPVGAVNPNNFVFNPSNEPCGVNYKTIYIYFRSKSDIILSPVVKVTGGFQELPQQQRGPQPLPTDKLPERKTCSSCPYQRKRKTAYMCVMCKKAVCLDFECSRKLCVNCTRDMCK</sequence>
<proteinExistence type="predicted"/>